<feature type="domain" description="Xylose isomerase-like TIM barrel" evidence="9">
    <location>
        <begin position="28"/>
        <end position="261"/>
    </location>
</feature>
<proteinExistence type="inferred from homology"/>
<name>A0A7R9BL72_9CRUS</name>
<dbReference type="InterPro" id="IPR036237">
    <property type="entry name" value="Xyl_isomerase-like_sf"/>
</dbReference>
<gene>
    <name evidence="10" type="ORF">NMOB1V02_LOCUS5115</name>
</gene>
<dbReference type="InterPro" id="IPR050417">
    <property type="entry name" value="Sugar_Epim/Isomerase"/>
</dbReference>
<organism evidence="10">
    <name type="scientific">Notodromas monacha</name>
    <dbReference type="NCBI Taxonomy" id="399045"/>
    <lineage>
        <taxon>Eukaryota</taxon>
        <taxon>Metazoa</taxon>
        <taxon>Ecdysozoa</taxon>
        <taxon>Arthropoda</taxon>
        <taxon>Crustacea</taxon>
        <taxon>Oligostraca</taxon>
        <taxon>Ostracoda</taxon>
        <taxon>Podocopa</taxon>
        <taxon>Podocopida</taxon>
        <taxon>Cypridocopina</taxon>
        <taxon>Cypridoidea</taxon>
        <taxon>Cyprididae</taxon>
        <taxon>Notodromas</taxon>
    </lineage>
</organism>
<evidence type="ECO:0000313" key="10">
    <source>
        <dbReference type="EMBL" id="CAD7277381.1"/>
    </source>
</evidence>
<dbReference type="GO" id="GO:0008903">
    <property type="term" value="F:hydroxypyruvate isomerase activity"/>
    <property type="evidence" value="ECO:0007669"/>
    <property type="project" value="UniProtKB-EC"/>
</dbReference>
<dbReference type="InterPro" id="IPR026040">
    <property type="entry name" value="HyI-like"/>
</dbReference>
<comment type="function">
    <text evidence="2 7">Catalyzes the reversible isomerization between hydroxypyruvate and 2-hydroxy-3-oxopropanoate (also termed tartronate semialdehyde).</text>
</comment>
<feature type="active site" description="Proton donor/acceptor" evidence="8">
    <location>
        <position position="146"/>
    </location>
</feature>
<comment type="similarity">
    <text evidence="3 7">Belongs to the hyi family.</text>
</comment>
<evidence type="ECO:0000256" key="8">
    <source>
        <dbReference type="PIRSR" id="PIRSR006241-50"/>
    </source>
</evidence>
<evidence type="ECO:0000256" key="4">
    <source>
        <dbReference type="ARBA" id="ARBA00012570"/>
    </source>
</evidence>
<dbReference type="OrthoDB" id="4214675at2759"/>
<dbReference type="AlphaFoldDB" id="A0A7R9BL72"/>
<dbReference type="GO" id="GO:0046487">
    <property type="term" value="P:glyoxylate metabolic process"/>
    <property type="evidence" value="ECO:0007669"/>
    <property type="project" value="TreeGrafter"/>
</dbReference>
<dbReference type="Gene3D" id="3.20.20.150">
    <property type="entry name" value="Divalent-metal-dependent TIM barrel enzymes"/>
    <property type="match status" value="1"/>
</dbReference>
<protein>
    <recommendedName>
        <fullName evidence="5 7">Putative hydroxypyruvate isomerase</fullName>
        <ecNumber evidence="4 7">5.3.1.22</ecNumber>
    </recommendedName>
</protein>
<dbReference type="PANTHER" id="PTHR43489:SF6">
    <property type="entry name" value="HYDROXYPYRUVATE ISOMERASE-RELATED"/>
    <property type="match status" value="1"/>
</dbReference>
<dbReference type="PIRSF" id="PIRSF006241">
    <property type="entry name" value="HyI"/>
    <property type="match status" value="1"/>
</dbReference>
<accession>A0A7R9BL72</accession>
<evidence type="ECO:0000256" key="1">
    <source>
        <dbReference type="ARBA" id="ARBA00000476"/>
    </source>
</evidence>
<reference evidence="10" key="1">
    <citation type="submission" date="2020-11" db="EMBL/GenBank/DDBJ databases">
        <authorList>
            <person name="Tran Van P."/>
        </authorList>
    </citation>
    <scope>NUCLEOTIDE SEQUENCE</scope>
</reference>
<feature type="active site" description="Proton donor/acceptor" evidence="8">
    <location>
        <position position="244"/>
    </location>
</feature>
<evidence type="ECO:0000259" key="9">
    <source>
        <dbReference type="Pfam" id="PF01261"/>
    </source>
</evidence>
<dbReference type="SUPFAM" id="SSF51658">
    <property type="entry name" value="Xylose isomerase-like"/>
    <property type="match status" value="1"/>
</dbReference>
<evidence type="ECO:0000256" key="5">
    <source>
        <dbReference type="ARBA" id="ARBA00017985"/>
    </source>
</evidence>
<dbReference type="InterPro" id="IPR013022">
    <property type="entry name" value="Xyl_isomerase-like_TIM-brl"/>
</dbReference>
<dbReference type="Proteomes" id="UP000678499">
    <property type="component" value="Unassembled WGS sequence"/>
</dbReference>
<evidence type="ECO:0000256" key="7">
    <source>
        <dbReference type="PIRNR" id="PIRNR006241"/>
    </source>
</evidence>
<dbReference type="Pfam" id="PF01261">
    <property type="entry name" value="AP_endonuc_2"/>
    <property type="match status" value="1"/>
</dbReference>
<comment type="catalytic activity">
    <reaction evidence="1 7">
        <text>3-hydroxypyruvate = 2-hydroxy-3-oxopropanoate</text>
        <dbReference type="Rhea" id="RHEA:11952"/>
        <dbReference type="ChEBI" id="CHEBI:17180"/>
        <dbReference type="ChEBI" id="CHEBI:57978"/>
        <dbReference type="EC" id="5.3.1.22"/>
    </reaction>
</comment>
<evidence type="ECO:0000256" key="2">
    <source>
        <dbReference type="ARBA" id="ARBA00002968"/>
    </source>
</evidence>
<sequence>MAPLKLKLAANISMMFTEVGTLLERYGAAKCAGFSAVECAFPYDFSAEDVGRALETAGVEQVLINSPPGNLDVGELGLAALPGREKEFLQSLDLSVKYAKILKCSRIHIMAGKSTNESSTCDETYMKNLRLAVPVLENAGITGLIEPINPWTIPKYHLSSYDHAVKILRGIDSSALKLQLDVFHLQLISGNITRTITDLLPMIGHIQIAQAPHRGEPDTPGEIDYSYMFKLLEDLGYDGWIGCEYIPSHASTKDGLAWMRSYSLM</sequence>
<dbReference type="EMBL" id="OA882926">
    <property type="protein sequence ID" value="CAD7277381.1"/>
    <property type="molecule type" value="Genomic_DNA"/>
</dbReference>
<evidence type="ECO:0000313" key="11">
    <source>
        <dbReference type="Proteomes" id="UP000678499"/>
    </source>
</evidence>
<dbReference type="EC" id="5.3.1.22" evidence="4 7"/>
<dbReference type="EMBL" id="CAJPEX010000889">
    <property type="protein sequence ID" value="CAG0917533.1"/>
    <property type="molecule type" value="Genomic_DNA"/>
</dbReference>
<dbReference type="PANTHER" id="PTHR43489">
    <property type="entry name" value="ISOMERASE"/>
    <property type="match status" value="1"/>
</dbReference>
<keyword evidence="11" id="KW-1185">Reference proteome</keyword>
<dbReference type="FunFam" id="3.20.20.150:FF:000007">
    <property type="entry name" value="Hydroxypyruvate isomerase"/>
    <property type="match status" value="1"/>
</dbReference>
<evidence type="ECO:0000256" key="6">
    <source>
        <dbReference type="ARBA" id="ARBA00023235"/>
    </source>
</evidence>
<keyword evidence="6 7" id="KW-0413">Isomerase</keyword>
<evidence type="ECO:0000256" key="3">
    <source>
        <dbReference type="ARBA" id="ARBA00005962"/>
    </source>
</evidence>